<comment type="caution">
    <text evidence="2">The sequence shown here is derived from an EMBL/GenBank/DDBJ whole genome shotgun (WGS) entry which is preliminary data.</text>
</comment>
<name>A0A9Q8CGI3_9STAP</name>
<dbReference type="InterPro" id="IPR029052">
    <property type="entry name" value="Metallo-depent_PP-like"/>
</dbReference>
<sequence length="384" mass="43629">MESCRLADSTAERGDPVKLKDKLIQLDIRGRRTIVISDIHGELALFKQLLKKTGWSDDDRLIINGDILDKGQDSLGTMKFIRELAESDNVYVIEGNCDRFFDELEADWLYAYMDCRHTAAHEFLRETGTTLEDYPAQSDFARAVLEQYGDFQQWFRNLPTAIETEDYLFVHAGIEADYLETPREVALTMPEFYSRTHHLDKTVVVGHYPAANFVEDGLYSHEVKVNQARRIIALDGGNQVKASGQLNALIIEADGSLDTMSVDAHPSRLVIQDFEVTLQEPHSFTFPDYEIKAFEGDAHFTFAEHLSSQTQLMVKTEWIKEQDGRHYLNDDYTDLFLDVTAGEEVKVVGEYAGYVLIKRNGLVGWVPEEVLDTSTDKASDISHV</sequence>
<feature type="domain" description="Calcineurin-like phosphoesterase" evidence="1">
    <location>
        <begin position="32"/>
        <end position="211"/>
    </location>
</feature>
<dbReference type="Gene3D" id="3.60.21.10">
    <property type="match status" value="1"/>
</dbReference>
<reference evidence="2 3" key="1">
    <citation type="submission" date="2019-01" db="EMBL/GenBank/DDBJ databases">
        <title>Draft genome sequences of the type strains of six Macrococcus species.</title>
        <authorList>
            <person name="Mazhar S."/>
            <person name="Altermann E."/>
            <person name="Hill C."/>
            <person name="Mcauliffe O."/>
        </authorList>
    </citation>
    <scope>NUCLEOTIDE SEQUENCE [LARGE SCALE GENOMIC DNA]</scope>
    <source>
        <strain evidence="2 3">ATCC 51828</strain>
    </source>
</reference>
<dbReference type="PANTHER" id="PTHR42850:SF4">
    <property type="entry name" value="ZINC-DEPENDENT ENDOPOLYPHOSPHATASE"/>
    <property type="match status" value="1"/>
</dbReference>
<dbReference type="SUPFAM" id="SSF56300">
    <property type="entry name" value="Metallo-dependent phosphatases"/>
    <property type="match status" value="1"/>
</dbReference>
<dbReference type="PANTHER" id="PTHR42850">
    <property type="entry name" value="METALLOPHOSPHOESTERASE"/>
    <property type="match status" value="1"/>
</dbReference>
<dbReference type="OrthoDB" id="384253at2"/>
<protein>
    <submittedName>
        <fullName evidence="2">Serine/threonine protein phosphatase</fullName>
    </submittedName>
</protein>
<dbReference type="AlphaFoldDB" id="A0A9Q8CGI3"/>
<dbReference type="Pfam" id="PF00149">
    <property type="entry name" value="Metallophos"/>
    <property type="match status" value="1"/>
</dbReference>
<dbReference type="GO" id="GO:0016791">
    <property type="term" value="F:phosphatase activity"/>
    <property type="evidence" value="ECO:0007669"/>
    <property type="project" value="TreeGrafter"/>
</dbReference>
<accession>A0A9Q8CGI3</accession>
<keyword evidence="3" id="KW-1185">Reference proteome</keyword>
<proteinExistence type="predicted"/>
<dbReference type="GO" id="GO:0110154">
    <property type="term" value="P:RNA decapping"/>
    <property type="evidence" value="ECO:0007669"/>
    <property type="project" value="TreeGrafter"/>
</dbReference>
<dbReference type="GO" id="GO:0005737">
    <property type="term" value="C:cytoplasm"/>
    <property type="evidence" value="ECO:0007669"/>
    <property type="project" value="TreeGrafter"/>
</dbReference>
<dbReference type="GO" id="GO:0008803">
    <property type="term" value="F:bis(5'-nucleosyl)-tetraphosphatase (symmetrical) activity"/>
    <property type="evidence" value="ECO:0007669"/>
    <property type="project" value="TreeGrafter"/>
</dbReference>
<evidence type="ECO:0000313" key="3">
    <source>
        <dbReference type="Proteomes" id="UP000295280"/>
    </source>
</evidence>
<dbReference type="InterPro" id="IPR004843">
    <property type="entry name" value="Calcineurin-like_PHP"/>
</dbReference>
<dbReference type="InterPro" id="IPR050126">
    <property type="entry name" value="Ap4A_hydrolase"/>
</dbReference>
<evidence type="ECO:0000259" key="1">
    <source>
        <dbReference type="Pfam" id="PF00149"/>
    </source>
</evidence>
<organism evidence="2 3">
    <name type="scientific">Macrococcus carouselicus</name>
    <dbReference type="NCBI Taxonomy" id="69969"/>
    <lineage>
        <taxon>Bacteria</taxon>
        <taxon>Bacillati</taxon>
        <taxon>Bacillota</taxon>
        <taxon>Bacilli</taxon>
        <taxon>Bacillales</taxon>
        <taxon>Staphylococcaceae</taxon>
        <taxon>Macrococcus</taxon>
    </lineage>
</organism>
<evidence type="ECO:0000313" key="2">
    <source>
        <dbReference type="EMBL" id="TDM02339.1"/>
    </source>
</evidence>
<dbReference type="EMBL" id="SCWD01000002">
    <property type="protein sequence ID" value="TDM02339.1"/>
    <property type="molecule type" value="Genomic_DNA"/>
</dbReference>
<dbReference type="Proteomes" id="UP000295280">
    <property type="component" value="Unassembled WGS sequence"/>
</dbReference>
<gene>
    <name evidence="2" type="ORF">ERX40_07235</name>
</gene>